<dbReference type="OrthoDB" id="5071at2"/>
<keyword evidence="1" id="KW-0812">Transmembrane</keyword>
<dbReference type="InterPro" id="IPR038555">
    <property type="entry name" value="Zincin_1_sf"/>
</dbReference>
<name>A0A6N7PRB5_9BACT</name>
<dbReference type="EMBL" id="WJIE01000003">
    <property type="protein sequence ID" value="MRG92900.1"/>
    <property type="molecule type" value="Genomic_DNA"/>
</dbReference>
<proteinExistence type="predicted"/>
<keyword evidence="1" id="KW-0472">Membrane</keyword>
<comment type="caution">
    <text evidence="2">The sequence shown here is derived from an EMBL/GenBank/DDBJ whole genome shotgun (WGS) entry which is preliminary data.</text>
</comment>
<organism evidence="2 3">
    <name type="scientific">Polyangium spumosum</name>
    <dbReference type="NCBI Taxonomy" id="889282"/>
    <lineage>
        <taxon>Bacteria</taxon>
        <taxon>Pseudomonadati</taxon>
        <taxon>Myxococcota</taxon>
        <taxon>Polyangia</taxon>
        <taxon>Polyangiales</taxon>
        <taxon>Polyangiaceae</taxon>
        <taxon>Polyangium</taxon>
    </lineage>
</organism>
<dbReference type="AlphaFoldDB" id="A0A6N7PRB5"/>
<accession>A0A6N7PRB5</accession>
<feature type="transmembrane region" description="Helical" evidence="1">
    <location>
        <begin position="416"/>
        <end position="438"/>
    </location>
</feature>
<keyword evidence="3" id="KW-1185">Reference proteome</keyword>
<dbReference type="Gene3D" id="3.30.2010.20">
    <property type="match status" value="1"/>
</dbReference>
<evidence type="ECO:0000313" key="2">
    <source>
        <dbReference type="EMBL" id="MRG92900.1"/>
    </source>
</evidence>
<gene>
    <name evidence="2" type="ORF">GF068_13310</name>
</gene>
<sequence>MIRRVDADPRRPHRLDVPRLPARVFLPSGRVARLSDEAARRAAAQARAPDIQPGGCMEALTLLEAEDVTRDGDGAPLDVRGLSLRDFHVLRALLLRAGVQKEETAELPCENCGEAFRVAPSSLLEIAPFVDGELDDPELDAPFDHDAAHVIPAIRVGAELARSVRVAARTVEEALPLFRAESAPARITPAIVIAMGITTLGRERRASAIAKALGEAPPEAYQSVADLLYEAHYPARLGAVHRCATCGARSDLDVPWRREIPYEIGEPRKARRDFPDLDAFEAMVASAADRIYRARGVRNIDLFVDDDVPACDDGGEPLLGCYTPGGTDPTLGMPRPPEIRLFYRTFQAEHRRDRSFDVAAEIDETIDHEITHHLHHLAGDDPLDDEEHAQIEEEALRRIGKREATRRAGKGVASELAGFVRTTWPLFVIAFVATYFTFCR</sequence>
<keyword evidence="1" id="KW-1133">Transmembrane helix</keyword>
<protein>
    <submittedName>
        <fullName evidence="2">Uncharacterized protein</fullName>
    </submittedName>
</protein>
<dbReference type="Proteomes" id="UP000440224">
    <property type="component" value="Unassembled WGS sequence"/>
</dbReference>
<reference evidence="2 3" key="1">
    <citation type="submission" date="2019-10" db="EMBL/GenBank/DDBJ databases">
        <title>A soil myxobacterium in the family Polyangiaceae.</title>
        <authorList>
            <person name="Li Y."/>
            <person name="Wang J."/>
        </authorList>
    </citation>
    <scope>NUCLEOTIDE SEQUENCE [LARGE SCALE GENOMIC DNA]</scope>
    <source>
        <strain evidence="2 3">DSM 14734</strain>
    </source>
</reference>
<evidence type="ECO:0000256" key="1">
    <source>
        <dbReference type="SAM" id="Phobius"/>
    </source>
</evidence>
<evidence type="ECO:0000313" key="3">
    <source>
        <dbReference type="Proteomes" id="UP000440224"/>
    </source>
</evidence>
<dbReference type="SUPFAM" id="SSF55486">
    <property type="entry name" value="Metalloproteases ('zincins'), catalytic domain"/>
    <property type="match status" value="1"/>
</dbReference>